<dbReference type="GO" id="GO:0016787">
    <property type="term" value="F:hydrolase activity"/>
    <property type="evidence" value="ECO:0007669"/>
    <property type="project" value="UniProtKB-KW"/>
</dbReference>
<keyword evidence="2 4" id="KW-0378">Hydrolase</keyword>
<proteinExistence type="inferred from homology"/>
<name>A0A6A5KN74_9PLEO</name>
<dbReference type="EMBL" id="ML975270">
    <property type="protein sequence ID" value="KAF1836666.1"/>
    <property type="molecule type" value="Genomic_DNA"/>
</dbReference>
<dbReference type="PANTHER" id="PTHR43248">
    <property type="entry name" value="2-SUCCINYL-6-HYDROXY-2,4-CYCLOHEXADIENE-1-CARBOXYLATE SYNTHASE"/>
    <property type="match status" value="1"/>
</dbReference>
<evidence type="ECO:0000259" key="3">
    <source>
        <dbReference type="Pfam" id="PF08386"/>
    </source>
</evidence>
<evidence type="ECO:0000256" key="2">
    <source>
        <dbReference type="ARBA" id="ARBA00022801"/>
    </source>
</evidence>
<dbReference type="Proteomes" id="UP000800040">
    <property type="component" value="Unassembled WGS sequence"/>
</dbReference>
<dbReference type="Pfam" id="PF08386">
    <property type="entry name" value="Abhydrolase_4"/>
    <property type="match status" value="1"/>
</dbReference>
<keyword evidence="5" id="KW-1185">Reference proteome</keyword>
<feature type="domain" description="Peptidase S33 tripeptidyl aminopeptidase-like C-terminal" evidence="3">
    <location>
        <begin position="508"/>
        <end position="610"/>
    </location>
</feature>
<protein>
    <submittedName>
        <fullName evidence="4">Alpha/beta-hydrolase</fullName>
    </submittedName>
</protein>
<dbReference type="InterPro" id="IPR029058">
    <property type="entry name" value="AB_hydrolase_fold"/>
</dbReference>
<accession>A0A6A5KN74</accession>
<comment type="similarity">
    <text evidence="1">Belongs to the peptidase S33 family.</text>
</comment>
<evidence type="ECO:0000313" key="4">
    <source>
        <dbReference type="EMBL" id="KAF1836666.1"/>
    </source>
</evidence>
<dbReference type="InterPro" id="IPR051601">
    <property type="entry name" value="Serine_prot/Carboxylest_S33"/>
</dbReference>
<reference evidence="4" key="1">
    <citation type="submission" date="2020-01" db="EMBL/GenBank/DDBJ databases">
        <authorList>
            <consortium name="DOE Joint Genome Institute"/>
            <person name="Haridas S."/>
            <person name="Albert R."/>
            <person name="Binder M."/>
            <person name="Bloem J."/>
            <person name="Labutti K."/>
            <person name="Salamov A."/>
            <person name="Andreopoulos B."/>
            <person name="Baker S.E."/>
            <person name="Barry K."/>
            <person name="Bills G."/>
            <person name="Bluhm B.H."/>
            <person name="Cannon C."/>
            <person name="Castanera R."/>
            <person name="Culley D.E."/>
            <person name="Daum C."/>
            <person name="Ezra D."/>
            <person name="Gonzalez J.B."/>
            <person name="Henrissat B."/>
            <person name="Kuo A."/>
            <person name="Liang C."/>
            <person name="Lipzen A."/>
            <person name="Lutzoni F."/>
            <person name="Magnuson J."/>
            <person name="Mondo S."/>
            <person name="Nolan M."/>
            <person name="Ohm R."/>
            <person name="Pangilinan J."/>
            <person name="Park H.-J."/>
            <person name="Ramirez L."/>
            <person name="Alfaro M."/>
            <person name="Sun H."/>
            <person name="Tritt A."/>
            <person name="Yoshinaga Y."/>
            <person name="Zwiers L.-H."/>
            <person name="Turgeon B.G."/>
            <person name="Goodwin S.B."/>
            <person name="Spatafora J.W."/>
            <person name="Crous P.W."/>
            <person name="Grigoriev I.V."/>
        </authorList>
    </citation>
    <scope>NUCLEOTIDE SEQUENCE</scope>
    <source>
        <strain evidence="4">P77</strain>
    </source>
</reference>
<dbReference type="Gene3D" id="3.40.50.1820">
    <property type="entry name" value="alpha/beta hydrolase"/>
    <property type="match status" value="1"/>
</dbReference>
<organism evidence="4 5">
    <name type="scientific">Decorospora gaudefroyi</name>
    <dbReference type="NCBI Taxonomy" id="184978"/>
    <lineage>
        <taxon>Eukaryota</taxon>
        <taxon>Fungi</taxon>
        <taxon>Dikarya</taxon>
        <taxon>Ascomycota</taxon>
        <taxon>Pezizomycotina</taxon>
        <taxon>Dothideomycetes</taxon>
        <taxon>Pleosporomycetidae</taxon>
        <taxon>Pleosporales</taxon>
        <taxon>Pleosporineae</taxon>
        <taxon>Pleosporaceae</taxon>
        <taxon>Decorospora</taxon>
    </lineage>
</organism>
<sequence>MKNLNGSDADAATAPVKPRRRTQGWRALSATFVTLACLAAVDTIFPELKNWDPSSLKSQPAASYAAFEWSEASPSKRLKFHKCFDGFECAKLSLPFDYFNGTYPNHTVNIAIVKLAARVPVDNPRHGGPILLNPGGPGGSGATFALGVGKAFQTVVDPSVDPRLASGDAKYFDIIGFDPRGIGWSEPAARCMPDQPSSWSWNLREENEGLVESSDAALGRLWSMTHAFGASCKLAEDDHDGPDIKQYMSTASVARDMLEITERHEEWVATEVARLAAQKVGKRLGGDYNITYSTAEAKLQYWGFSYGTYLGSTFASMFPDRVGRLVLDGVVSPYDYRHGLGNGSLTDTEKAMNSFYTYCHYVGPDQCPLATANSTVAAIEERTQGIVQSLYHNPLPIVSPEGPDFLTWSNVKIMLFAAMYTPQPMFEYIGEILADIEAGGGQYIDELTQAARYTHVYSCAANGSVESSLLTSFIVANSAVLCSDGVEQNHITRDEFYAHWKLQDALSPTGGSYWSMLLMRCTAWKIRAMHKFEGPFGGNTSHPILFISNTADPVSPLRNGRDMRDLFADSELLVADHAGHCSVSLPDPCVLARVRTYFQTGELPAPGTLCVPPSGPFSLNSTDPESPFYDPSLGSANVVLQELLDVDGEQGKLWDMGSDLMKGIVESGLFAFEMMGGRMERAGRQIAAR</sequence>
<dbReference type="OrthoDB" id="425534at2759"/>
<evidence type="ECO:0000256" key="1">
    <source>
        <dbReference type="ARBA" id="ARBA00010088"/>
    </source>
</evidence>
<gene>
    <name evidence="4" type="ORF">BDW02DRAFT_566761</name>
</gene>
<dbReference type="AlphaFoldDB" id="A0A6A5KN74"/>
<dbReference type="PANTHER" id="PTHR43248:SF25">
    <property type="entry name" value="AB HYDROLASE-1 DOMAIN-CONTAINING PROTEIN-RELATED"/>
    <property type="match status" value="1"/>
</dbReference>
<evidence type="ECO:0000313" key="5">
    <source>
        <dbReference type="Proteomes" id="UP000800040"/>
    </source>
</evidence>
<dbReference type="SUPFAM" id="SSF53474">
    <property type="entry name" value="alpha/beta-Hydrolases"/>
    <property type="match status" value="1"/>
</dbReference>
<dbReference type="InterPro" id="IPR013595">
    <property type="entry name" value="Pept_S33_TAP-like_C"/>
</dbReference>